<evidence type="ECO:0000256" key="1">
    <source>
        <dbReference type="ARBA" id="ARBA00004442"/>
    </source>
</evidence>
<dbReference type="AlphaFoldDB" id="A0A560E2U1"/>
<evidence type="ECO:0000256" key="5">
    <source>
        <dbReference type="ARBA" id="ARBA00038306"/>
    </source>
</evidence>
<dbReference type="Proteomes" id="UP000319949">
    <property type="component" value="Unassembled WGS sequence"/>
</dbReference>
<dbReference type="InterPro" id="IPR027385">
    <property type="entry name" value="Beta-barrel_OMP"/>
</dbReference>
<evidence type="ECO:0000256" key="4">
    <source>
        <dbReference type="ARBA" id="ARBA00023237"/>
    </source>
</evidence>
<organism evidence="7 8">
    <name type="scientific">Bradyrhizobium stylosanthis</name>
    <dbReference type="NCBI Taxonomy" id="1803665"/>
    <lineage>
        <taxon>Bacteria</taxon>
        <taxon>Pseudomonadati</taxon>
        <taxon>Pseudomonadota</taxon>
        <taxon>Alphaproteobacteria</taxon>
        <taxon>Hyphomicrobiales</taxon>
        <taxon>Nitrobacteraceae</taxon>
        <taxon>Bradyrhizobium</taxon>
    </lineage>
</organism>
<gene>
    <name evidence="7" type="ORF">FBZ96_102167</name>
</gene>
<evidence type="ECO:0000256" key="3">
    <source>
        <dbReference type="ARBA" id="ARBA00023136"/>
    </source>
</evidence>
<proteinExistence type="inferred from homology"/>
<protein>
    <submittedName>
        <fullName evidence="7">Outer membrane immunogenic protein</fullName>
    </submittedName>
</protein>
<reference evidence="7 8" key="1">
    <citation type="submission" date="2019-06" db="EMBL/GenBank/DDBJ databases">
        <title>Genomic Encyclopedia of Type Strains, Phase IV (KMG-V): Genome sequencing to study the core and pangenomes of soil and plant-associated prokaryotes.</title>
        <authorList>
            <person name="Whitman W."/>
        </authorList>
    </citation>
    <scope>NUCLEOTIDE SEQUENCE [LARGE SCALE GENOMIC DNA]</scope>
    <source>
        <strain evidence="7 8">BR 510</strain>
    </source>
</reference>
<comment type="subcellular location">
    <subcellularLocation>
        <location evidence="1">Cell outer membrane</location>
    </subcellularLocation>
</comment>
<dbReference type="InterPro" id="IPR051692">
    <property type="entry name" value="OMP-like"/>
</dbReference>
<comment type="caution">
    <text evidence="7">The sequence shown here is derived from an EMBL/GenBank/DDBJ whole genome shotgun (WGS) entry which is preliminary data.</text>
</comment>
<keyword evidence="4" id="KW-0998">Cell outer membrane</keyword>
<dbReference type="PANTHER" id="PTHR34001">
    <property type="entry name" value="BLL7405 PROTEIN"/>
    <property type="match status" value="1"/>
</dbReference>
<dbReference type="STRING" id="1803665.GCA_001641335_02358"/>
<dbReference type="PANTHER" id="PTHR34001:SF3">
    <property type="entry name" value="BLL7405 PROTEIN"/>
    <property type="match status" value="1"/>
</dbReference>
<evidence type="ECO:0000256" key="2">
    <source>
        <dbReference type="ARBA" id="ARBA00022729"/>
    </source>
</evidence>
<keyword evidence="8" id="KW-1185">Reference proteome</keyword>
<dbReference type="Pfam" id="PF13505">
    <property type="entry name" value="OMP_b-brl"/>
    <property type="match status" value="1"/>
</dbReference>
<dbReference type="GO" id="GO:0009279">
    <property type="term" value="C:cell outer membrane"/>
    <property type="evidence" value="ECO:0007669"/>
    <property type="project" value="UniProtKB-SubCell"/>
</dbReference>
<name>A0A560E2U1_9BRAD</name>
<dbReference type="EMBL" id="VITK01000002">
    <property type="protein sequence ID" value="TWB03694.1"/>
    <property type="molecule type" value="Genomic_DNA"/>
</dbReference>
<feature type="domain" description="Outer membrane protein beta-barrel" evidence="6">
    <location>
        <begin position="64"/>
        <end position="244"/>
    </location>
</feature>
<accession>A0A560E2U1</accession>
<keyword evidence="2" id="KW-0732">Signal</keyword>
<sequence length="248" mass="26517">MDAIPGSGLDECRIPKGNAAKWEIEIMTARAALRCAMRALPLAAAFAAGTASAADLSPRYAAPASAYTAPQPVYSWTGLYAGFNAGYAESGDDAFNNLVGVSGGKVKGAFGGVQAGYNYQLSPMFVVGIENDFEGGDIKNHDALNSAAVSLPWYMTGRARAGIATMDSRLLFFGTAGLAAGELKDGPINKMKMGWTAGGGVEWAFLPKWSAKAEYLYTEFKHDDLPDWNAAKFHTFRVGVNYHFDLFR</sequence>
<evidence type="ECO:0000313" key="7">
    <source>
        <dbReference type="EMBL" id="TWB03694.1"/>
    </source>
</evidence>
<dbReference type="SUPFAM" id="SSF56925">
    <property type="entry name" value="OMPA-like"/>
    <property type="match status" value="1"/>
</dbReference>
<evidence type="ECO:0000259" key="6">
    <source>
        <dbReference type="Pfam" id="PF13505"/>
    </source>
</evidence>
<comment type="similarity">
    <text evidence="5">Belongs to the Omp25/RopB family.</text>
</comment>
<keyword evidence="3" id="KW-0472">Membrane</keyword>
<evidence type="ECO:0000313" key="8">
    <source>
        <dbReference type="Proteomes" id="UP000319949"/>
    </source>
</evidence>
<dbReference type="Gene3D" id="2.40.160.20">
    <property type="match status" value="1"/>
</dbReference>
<dbReference type="InterPro" id="IPR011250">
    <property type="entry name" value="OMP/PagP_B-barrel"/>
</dbReference>